<comment type="caution">
    <text evidence="6">The sequence shown here is derived from an EMBL/GenBank/DDBJ whole genome shotgun (WGS) entry which is preliminary data.</text>
</comment>
<evidence type="ECO:0000256" key="2">
    <source>
        <dbReference type="ARBA" id="ARBA00022621"/>
    </source>
</evidence>
<evidence type="ECO:0000259" key="5">
    <source>
        <dbReference type="Pfam" id="PF01814"/>
    </source>
</evidence>
<feature type="domain" description="Hemerythrin-like" evidence="5">
    <location>
        <begin position="3"/>
        <end position="119"/>
    </location>
</feature>
<dbReference type="RefSeq" id="WP_095499527.1">
    <property type="nucleotide sequence ID" value="NZ_BSPO01000003.1"/>
</dbReference>
<dbReference type="PROSITE" id="PS00550">
    <property type="entry name" value="HEMERYTHRINS"/>
    <property type="match status" value="1"/>
</dbReference>
<dbReference type="InterPro" id="IPR016131">
    <property type="entry name" value="Haemerythrin_Fe_BS"/>
</dbReference>
<evidence type="ECO:0000256" key="3">
    <source>
        <dbReference type="ARBA" id="ARBA00022723"/>
    </source>
</evidence>
<keyword evidence="7" id="KW-1185">Reference proteome</keyword>
<dbReference type="Proteomes" id="UP001157439">
    <property type="component" value="Unassembled WGS sequence"/>
</dbReference>
<evidence type="ECO:0000313" key="7">
    <source>
        <dbReference type="Proteomes" id="UP001157439"/>
    </source>
</evidence>
<evidence type="ECO:0000313" key="6">
    <source>
        <dbReference type="EMBL" id="GLS84717.1"/>
    </source>
</evidence>
<keyword evidence="3" id="KW-0479">Metal-binding</keyword>
<protein>
    <recommendedName>
        <fullName evidence="5">Hemerythrin-like domain-containing protein</fullName>
    </recommendedName>
</protein>
<keyword evidence="2" id="KW-0813">Transport</keyword>
<reference evidence="6 7" key="1">
    <citation type="journal article" date="2014" name="Int. J. Syst. Evol. Microbiol.">
        <title>Complete genome sequence of Corynebacterium casei LMG S-19264T (=DSM 44701T), isolated from a smear-ripened cheese.</title>
        <authorList>
            <consortium name="US DOE Joint Genome Institute (JGI-PGF)"/>
            <person name="Walter F."/>
            <person name="Albersmeier A."/>
            <person name="Kalinowski J."/>
            <person name="Ruckert C."/>
        </authorList>
    </citation>
    <scope>NUCLEOTIDE SEQUENCE [LARGE SCALE GENOMIC DNA]</scope>
    <source>
        <strain evidence="6 7">NBRC 112785</strain>
    </source>
</reference>
<dbReference type="GO" id="GO:0005344">
    <property type="term" value="F:oxygen carrier activity"/>
    <property type="evidence" value="ECO:0007669"/>
    <property type="project" value="UniProtKB-KW"/>
</dbReference>
<dbReference type="GO" id="GO:0046872">
    <property type="term" value="F:metal ion binding"/>
    <property type="evidence" value="ECO:0007669"/>
    <property type="project" value="UniProtKB-KW"/>
</dbReference>
<dbReference type="PANTHER" id="PTHR37164:SF1">
    <property type="entry name" value="BACTERIOHEMERYTHRIN"/>
    <property type="match status" value="1"/>
</dbReference>
<dbReference type="Pfam" id="PF01814">
    <property type="entry name" value="Hemerythrin"/>
    <property type="match status" value="1"/>
</dbReference>
<dbReference type="AlphaFoldDB" id="A0AA37TUH7"/>
<comment type="similarity">
    <text evidence="1">Belongs to the hemerythrin family.</text>
</comment>
<dbReference type="SUPFAM" id="SSF47188">
    <property type="entry name" value="Hemerythrin-like"/>
    <property type="match status" value="1"/>
</dbReference>
<dbReference type="CDD" id="cd12107">
    <property type="entry name" value="Hemerythrin"/>
    <property type="match status" value="1"/>
</dbReference>
<sequence length="125" mass="15146">MSLDRIHEQHQQLELLSRQLCQRINRPPFDYESLDSAILELIHLYRRHFIYEEVQMAKSAYPDYQQHKKLHGQFLSRLQTAFQQWQETREYRVLKHVFSDSLIMDLEAHLSDSDQHLIDHLSTQD</sequence>
<dbReference type="PANTHER" id="PTHR37164">
    <property type="entry name" value="BACTERIOHEMERYTHRIN"/>
    <property type="match status" value="1"/>
</dbReference>
<dbReference type="InterPro" id="IPR050669">
    <property type="entry name" value="Hemerythrin"/>
</dbReference>
<evidence type="ECO:0000256" key="1">
    <source>
        <dbReference type="ARBA" id="ARBA00010587"/>
    </source>
</evidence>
<gene>
    <name evidence="6" type="ORF">GCM10007894_26940</name>
</gene>
<keyword evidence="2" id="KW-0561">Oxygen transport</keyword>
<accession>A0AA37TUH7</accession>
<dbReference type="InterPro" id="IPR012827">
    <property type="entry name" value="Hemerythrin_metal-bd"/>
</dbReference>
<dbReference type="EMBL" id="BSPO01000003">
    <property type="protein sequence ID" value="GLS84717.1"/>
    <property type="molecule type" value="Genomic_DNA"/>
</dbReference>
<evidence type="ECO:0000256" key="4">
    <source>
        <dbReference type="ARBA" id="ARBA00023004"/>
    </source>
</evidence>
<organism evidence="6 7">
    <name type="scientific">Paraferrimonas haliotis</name>
    <dbReference type="NCBI Taxonomy" id="2013866"/>
    <lineage>
        <taxon>Bacteria</taxon>
        <taxon>Pseudomonadati</taxon>
        <taxon>Pseudomonadota</taxon>
        <taxon>Gammaproteobacteria</taxon>
        <taxon>Alteromonadales</taxon>
        <taxon>Ferrimonadaceae</taxon>
        <taxon>Paraferrimonas</taxon>
    </lineage>
</organism>
<proteinExistence type="inferred from homology"/>
<dbReference type="InterPro" id="IPR012312">
    <property type="entry name" value="Hemerythrin-like"/>
</dbReference>
<dbReference type="InterPro" id="IPR035938">
    <property type="entry name" value="Hemerythrin-like_sf"/>
</dbReference>
<keyword evidence="4" id="KW-0408">Iron</keyword>
<dbReference type="Gene3D" id="1.20.120.50">
    <property type="entry name" value="Hemerythrin-like"/>
    <property type="match status" value="1"/>
</dbReference>
<name>A0AA37TUH7_9GAMM</name>